<evidence type="ECO:0000313" key="2">
    <source>
        <dbReference type="Proteomes" id="UP000185746"/>
    </source>
</evidence>
<name>A0A1D8JJN9_9BACL</name>
<dbReference type="RefSeq" id="WP_075529093.1">
    <property type="nucleotide sequence ID" value="NZ_CP017560.1"/>
</dbReference>
<dbReference type="Proteomes" id="UP000185746">
    <property type="component" value="Chromosome"/>
</dbReference>
<dbReference type="KEGG" id="surl:BI350_16140"/>
<dbReference type="EMBL" id="CP017560">
    <property type="protein sequence ID" value="AOV08926.1"/>
    <property type="molecule type" value="Genomic_DNA"/>
</dbReference>
<protein>
    <submittedName>
        <fullName evidence="1">Uncharacterized protein</fullName>
    </submittedName>
</protein>
<accession>A0A1D8JJN9</accession>
<gene>
    <name evidence="1" type="ORF">BI350_16140</name>
</gene>
<evidence type="ECO:0000313" key="1">
    <source>
        <dbReference type="EMBL" id="AOV08926.1"/>
    </source>
</evidence>
<reference evidence="1 2" key="1">
    <citation type="submission" date="2016-09" db="EMBL/GenBank/DDBJ databases">
        <title>Complete genome sequence of the Lysinibacillus sphaericus LMG 22257, a specie of Bacillus with ureolytic activity that can effectively biodeposit calcium carbonate.</title>
        <authorList>
            <person name="Yan W."/>
        </authorList>
    </citation>
    <scope>NUCLEOTIDE SEQUENCE [LARGE SCALE GENOMIC DNA]</scope>
    <source>
        <strain evidence="1 2">LMG 22257</strain>
    </source>
</reference>
<sequence>MKKKIIIAGVVLLLIGVWGYSSVSQSSTNTYVEKEWELSSKQIEGISLNKAEQNIKAVIQESDDEKTTISLSGNVSEQAEKALANSISTDNKLDINFSEKGGVKLLVTSEGKDELLLTINLAKDAAFKELDFNMTVGSVSINVPENFDGKYKTKAEGAGEVLAVPQTNETMDSLIQVKTIGSINIEK</sequence>
<organism evidence="1 2">
    <name type="scientific">Sporosarcina ureilytica</name>
    <dbReference type="NCBI Taxonomy" id="298596"/>
    <lineage>
        <taxon>Bacteria</taxon>
        <taxon>Bacillati</taxon>
        <taxon>Bacillota</taxon>
        <taxon>Bacilli</taxon>
        <taxon>Bacillales</taxon>
        <taxon>Caryophanaceae</taxon>
        <taxon>Sporosarcina</taxon>
    </lineage>
</organism>
<proteinExistence type="predicted"/>
<keyword evidence="2" id="KW-1185">Reference proteome</keyword>
<dbReference type="AlphaFoldDB" id="A0A1D8JJN9"/>